<dbReference type="Pfam" id="PF12833">
    <property type="entry name" value="HTH_18"/>
    <property type="match status" value="1"/>
</dbReference>
<dbReference type="Proteomes" id="UP000198901">
    <property type="component" value="Unassembled WGS sequence"/>
</dbReference>
<dbReference type="STRING" id="563176.SAMN04488090_0552"/>
<dbReference type="AlphaFoldDB" id="A0A1G9IP01"/>
<dbReference type="Pfam" id="PF22200">
    <property type="entry name" value="ExsA_N"/>
    <property type="match status" value="1"/>
</dbReference>
<dbReference type="InterPro" id="IPR050204">
    <property type="entry name" value="AraC_XylS_family_regulators"/>
</dbReference>
<feature type="domain" description="HTH araC/xylS-type" evidence="4">
    <location>
        <begin position="175"/>
        <end position="273"/>
    </location>
</feature>
<dbReference type="InterPro" id="IPR020449">
    <property type="entry name" value="Tscrpt_reg_AraC-type_HTH"/>
</dbReference>
<dbReference type="Gene3D" id="1.10.10.60">
    <property type="entry name" value="Homeodomain-like"/>
    <property type="match status" value="2"/>
</dbReference>
<evidence type="ECO:0000256" key="2">
    <source>
        <dbReference type="ARBA" id="ARBA00023125"/>
    </source>
</evidence>
<dbReference type="SUPFAM" id="SSF46689">
    <property type="entry name" value="Homeodomain-like"/>
    <property type="match status" value="2"/>
</dbReference>
<proteinExistence type="predicted"/>
<keyword evidence="6" id="KW-1185">Reference proteome</keyword>
<evidence type="ECO:0000256" key="1">
    <source>
        <dbReference type="ARBA" id="ARBA00023015"/>
    </source>
</evidence>
<dbReference type="PANTHER" id="PTHR46796">
    <property type="entry name" value="HTH-TYPE TRANSCRIPTIONAL ACTIVATOR RHAS-RELATED"/>
    <property type="match status" value="1"/>
</dbReference>
<dbReference type="PANTHER" id="PTHR46796:SF6">
    <property type="entry name" value="ARAC SUBFAMILY"/>
    <property type="match status" value="1"/>
</dbReference>
<name>A0A1G9IP01_9BACT</name>
<dbReference type="PROSITE" id="PS01124">
    <property type="entry name" value="HTH_ARAC_FAMILY_2"/>
    <property type="match status" value="1"/>
</dbReference>
<evidence type="ECO:0000313" key="5">
    <source>
        <dbReference type="EMBL" id="SDL26663.1"/>
    </source>
</evidence>
<dbReference type="InterPro" id="IPR009057">
    <property type="entry name" value="Homeodomain-like_sf"/>
</dbReference>
<organism evidence="5 6">
    <name type="scientific">Siphonobacter aquaeclarae</name>
    <dbReference type="NCBI Taxonomy" id="563176"/>
    <lineage>
        <taxon>Bacteria</taxon>
        <taxon>Pseudomonadati</taxon>
        <taxon>Bacteroidota</taxon>
        <taxon>Cytophagia</taxon>
        <taxon>Cytophagales</taxon>
        <taxon>Cytophagaceae</taxon>
        <taxon>Siphonobacter</taxon>
    </lineage>
</organism>
<accession>A0A1G9IP01</accession>
<evidence type="ECO:0000256" key="3">
    <source>
        <dbReference type="ARBA" id="ARBA00023163"/>
    </source>
</evidence>
<keyword evidence="2 5" id="KW-0238">DNA-binding</keyword>
<keyword evidence="3" id="KW-0804">Transcription</keyword>
<evidence type="ECO:0000259" key="4">
    <source>
        <dbReference type="PROSITE" id="PS01124"/>
    </source>
</evidence>
<keyword evidence="1" id="KW-0805">Transcription regulation</keyword>
<reference evidence="5 6" key="1">
    <citation type="submission" date="2016-10" db="EMBL/GenBank/DDBJ databases">
        <authorList>
            <person name="de Groot N.N."/>
        </authorList>
    </citation>
    <scope>NUCLEOTIDE SEQUENCE [LARGE SCALE GENOMIC DNA]</scope>
    <source>
        <strain evidence="5 6">DSM 21668</strain>
    </source>
</reference>
<dbReference type="GO" id="GO:0003700">
    <property type="term" value="F:DNA-binding transcription factor activity"/>
    <property type="evidence" value="ECO:0007669"/>
    <property type="project" value="InterPro"/>
</dbReference>
<sequence>MVLPRALAGKEVGPAYVHVYENELHDTVKCRVTSTHHAISFLFDGEKTVCFADETKQLAGQEAILFPAGNCLMTERRPQRGAYRSVVLFFDDTLLAGFLAKHASVSGSERASGFIFGQDPFILHFAASLRLLHNQPSEEALLFLKVEEILTYLTLRFSGSFPAFLHGIARRSAEGTFRRIVESNSFNRLSLDELAFLCHMSVSTFKRRFESVYGMGPSRWFHAQRMKQAAILLRHGSARPSDIHLELGYENLSSFIQAFKKEFGVTPRAYQGQD</sequence>
<gene>
    <name evidence="5" type="ORF">SAMN04488090_0552</name>
</gene>
<dbReference type="InterPro" id="IPR054015">
    <property type="entry name" value="ExsA-like_N"/>
</dbReference>
<dbReference type="GO" id="GO:0043565">
    <property type="term" value="F:sequence-specific DNA binding"/>
    <property type="evidence" value="ECO:0007669"/>
    <property type="project" value="InterPro"/>
</dbReference>
<dbReference type="PRINTS" id="PR00032">
    <property type="entry name" value="HTHARAC"/>
</dbReference>
<dbReference type="InterPro" id="IPR018060">
    <property type="entry name" value="HTH_AraC"/>
</dbReference>
<dbReference type="SMART" id="SM00342">
    <property type="entry name" value="HTH_ARAC"/>
    <property type="match status" value="1"/>
</dbReference>
<protein>
    <submittedName>
        <fullName evidence="5">AraC-type DNA-binding protein</fullName>
    </submittedName>
</protein>
<evidence type="ECO:0000313" key="6">
    <source>
        <dbReference type="Proteomes" id="UP000198901"/>
    </source>
</evidence>
<dbReference type="EMBL" id="FNGS01000001">
    <property type="protein sequence ID" value="SDL26663.1"/>
    <property type="molecule type" value="Genomic_DNA"/>
</dbReference>